<accession>A0A0J8QPZ6</accession>
<dbReference type="PANTHER" id="PTHR48207:SF3">
    <property type="entry name" value="SUCCINATE--HYDROXYMETHYLGLUTARATE COA-TRANSFERASE"/>
    <property type="match status" value="1"/>
</dbReference>
<dbReference type="SUPFAM" id="SSF89796">
    <property type="entry name" value="CoA-transferase family III (CaiB/BaiF)"/>
    <property type="match status" value="1"/>
</dbReference>
<name>A0A0J8QPZ6_COCIT</name>
<evidence type="ECO:0008006" key="3">
    <source>
        <dbReference type="Google" id="ProtNLM"/>
    </source>
</evidence>
<evidence type="ECO:0000313" key="1">
    <source>
        <dbReference type="EMBL" id="KMU74579.1"/>
    </source>
</evidence>
<dbReference type="STRING" id="454286.A0A0J8QPZ6"/>
<evidence type="ECO:0000313" key="2">
    <source>
        <dbReference type="Proteomes" id="UP000054559"/>
    </source>
</evidence>
<dbReference type="InterPro" id="IPR050483">
    <property type="entry name" value="CoA-transferase_III_domain"/>
</dbReference>
<proteinExistence type="predicted"/>
<dbReference type="Gene3D" id="3.40.50.10540">
    <property type="entry name" value="Crotonobetainyl-coa:carnitine coa-transferase, domain 1"/>
    <property type="match status" value="1"/>
</dbReference>
<reference evidence="2" key="1">
    <citation type="journal article" date="2010" name="Genome Res.">
        <title>Population genomic sequencing of Coccidioides fungi reveals recent hybridization and transposon control.</title>
        <authorList>
            <person name="Neafsey D.E."/>
            <person name="Barker B.M."/>
            <person name="Sharpton T.J."/>
            <person name="Stajich J.E."/>
            <person name="Park D.J."/>
            <person name="Whiston E."/>
            <person name="Hung C.-Y."/>
            <person name="McMahan C."/>
            <person name="White J."/>
            <person name="Sykes S."/>
            <person name="Heiman D."/>
            <person name="Young S."/>
            <person name="Zeng Q."/>
            <person name="Abouelleil A."/>
            <person name="Aftuck L."/>
            <person name="Bessette D."/>
            <person name="Brown A."/>
            <person name="FitzGerald M."/>
            <person name="Lui A."/>
            <person name="Macdonald J.P."/>
            <person name="Priest M."/>
            <person name="Orbach M.J."/>
            <person name="Galgiani J.N."/>
            <person name="Kirkland T.N."/>
            <person name="Cole G.T."/>
            <person name="Birren B.W."/>
            <person name="Henn M.R."/>
            <person name="Taylor J.W."/>
            <person name="Rounsley S.D."/>
        </authorList>
    </citation>
    <scope>NUCLEOTIDE SEQUENCE [LARGE SCALE GENOMIC DNA]</scope>
    <source>
        <strain evidence="2">RMSCC 3703</strain>
    </source>
</reference>
<dbReference type="Proteomes" id="UP000054559">
    <property type="component" value="Unassembled WGS sequence"/>
</dbReference>
<dbReference type="EMBL" id="DS268136">
    <property type="protein sequence ID" value="KMU74579.1"/>
    <property type="molecule type" value="Genomic_DNA"/>
</dbReference>
<dbReference type="OrthoDB" id="5863171at2759"/>
<dbReference type="InterPro" id="IPR023606">
    <property type="entry name" value="CoA-Trfase_III_dom_1_sf"/>
</dbReference>
<dbReference type="PANTHER" id="PTHR48207">
    <property type="entry name" value="SUCCINATE--HYDROXYMETHYLGLUTARATE COA-TRANSFERASE"/>
    <property type="match status" value="1"/>
</dbReference>
<protein>
    <recommendedName>
        <fullName evidence="3">Formyl-coenzyme A transferase</fullName>
    </recommendedName>
</protein>
<dbReference type="AlphaFoldDB" id="A0A0J8QPZ6"/>
<sequence>MVNTLQMDSAADGEFKVTGFPVKFSESKPSVRINPPLLGQHTEEVLAELGITGKRVDELRRQGVV</sequence>
<organism evidence="1 2">
    <name type="scientific">Coccidioides immitis RMSCC 3703</name>
    <dbReference type="NCBI Taxonomy" id="454286"/>
    <lineage>
        <taxon>Eukaryota</taxon>
        <taxon>Fungi</taxon>
        <taxon>Dikarya</taxon>
        <taxon>Ascomycota</taxon>
        <taxon>Pezizomycotina</taxon>
        <taxon>Eurotiomycetes</taxon>
        <taxon>Eurotiomycetidae</taxon>
        <taxon>Onygenales</taxon>
        <taxon>Onygenaceae</taxon>
        <taxon>Coccidioides</taxon>
    </lineage>
</organism>
<gene>
    <name evidence="1" type="ORF">CISG_04286</name>
</gene>
<dbReference type="GO" id="GO:0008410">
    <property type="term" value="F:CoA-transferase activity"/>
    <property type="evidence" value="ECO:0007669"/>
    <property type="project" value="TreeGrafter"/>
</dbReference>